<dbReference type="PANTHER" id="PTHR10283">
    <property type="entry name" value="SOLUTE CARRIER FAMILY 13 MEMBER"/>
    <property type="match status" value="1"/>
</dbReference>
<evidence type="ECO:0000256" key="2">
    <source>
        <dbReference type="ARBA" id="ARBA00006772"/>
    </source>
</evidence>
<gene>
    <name evidence="10" type="primary">sdcS</name>
    <name evidence="10" type="ORF">GCM10010977_31760</name>
</gene>
<evidence type="ECO:0000256" key="1">
    <source>
        <dbReference type="ARBA" id="ARBA00004141"/>
    </source>
</evidence>
<evidence type="ECO:0000256" key="7">
    <source>
        <dbReference type="ARBA" id="ARBA00031174"/>
    </source>
</evidence>
<dbReference type="Proteomes" id="UP000642509">
    <property type="component" value="Unassembled WGS sequence"/>
</dbReference>
<keyword evidence="5 9" id="KW-1133">Transmembrane helix</keyword>
<feature type="transmembrane region" description="Helical" evidence="9">
    <location>
        <begin position="381"/>
        <end position="404"/>
    </location>
</feature>
<feature type="transmembrane region" description="Helical" evidence="9">
    <location>
        <begin position="351"/>
        <end position="369"/>
    </location>
</feature>
<dbReference type="CDD" id="cd01115">
    <property type="entry name" value="SLC13_permease"/>
    <property type="match status" value="1"/>
</dbReference>
<feature type="transmembrane region" description="Helical" evidence="9">
    <location>
        <begin position="191"/>
        <end position="215"/>
    </location>
</feature>
<evidence type="ECO:0000256" key="9">
    <source>
        <dbReference type="SAM" id="Phobius"/>
    </source>
</evidence>
<keyword evidence="11" id="KW-1185">Reference proteome</keyword>
<comment type="similarity">
    <text evidence="2">Belongs to the SLC13A/DASS transporter (TC 2.A.47) family. NADC subfamily.</text>
</comment>
<feature type="transmembrane region" description="Helical" evidence="9">
    <location>
        <begin position="291"/>
        <end position="310"/>
    </location>
</feature>
<evidence type="ECO:0000256" key="5">
    <source>
        <dbReference type="ARBA" id="ARBA00022989"/>
    </source>
</evidence>
<reference evidence="11" key="1">
    <citation type="journal article" date="2019" name="Int. J. Syst. Evol. Microbiol.">
        <title>The Global Catalogue of Microorganisms (GCM) 10K type strain sequencing project: providing services to taxonomists for standard genome sequencing and annotation.</title>
        <authorList>
            <consortium name="The Broad Institute Genomics Platform"/>
            <consortium name="The Broad Institute Genome Sequencing Center for Infectious Disease"/>
            <person name="Wu L."/>
            <person name="Ma J."/>
        </authorList>
    </citation>
    <scope>NUCLEOTIDE SEQUENCE [LARGE SCALE GENOMIC DNA]</scope>
    <source>
        <strain evidence="11">CGMCC 1.7064</strain>
    </source>
</reference>
<protein>
    <recommendedName>
        <fullName evidence="3">Sodium-dependent dicarboxylate transporter SdcS</fullName>
    </recommendedName>
    <alternativeName>
        <fullName evidence="7">Na(+)/dicarboxylate symporter</fullName>
    </alternativeName>
</protein>
<feature type="transmembrane region" description="Helical" evidence="9">
    <location>
        <begin position="235"/>
        <end position="257"/>
    </location>
</feature>
<dbReference type="InterPro" id="IPR001898">
    <property type="entry name" value="SLC13A/DASS"/>
</dbReference>
<feature type="transmembrane region" description="Helical" evidence="9">
    <location>
        <begin position="24"/>
        <end position="43"/>
    </location>
</feature>
<feature type="transmembrane region" description="Helical" evidence="9">
    <location>
        <begin position="139"/>
        <end position="157"/>
    </location>
</feature>
<evidence type="ECO:0000313" key="11">
    <source>
        <dbReference type="Proteomes" id="UP000642509"/>
    </source>
</evidence>
<feature type="region of interest" description="Disordered" evidence="8">
    <location>
        <begin position="1"/>
        <end position="22"/>
    </location>
</feature>
<name>A0ABQ2MCN0_9MICC</name>
<feature type="transmembrane region" description="Helical" evidence="9">
    <location>
        <begin position="411"/>
        <end position="429"/>
    </location>
</feature>
<comment type="caution">
    <text evidence="10">The sequence shown here is derived from an EMBL/GenBank/DDBJ whole genome shotgun (WGS) entry which is preliminary data.</text>
</comment>
<keyword evidence="4 9" id="KW-0812">Transmembrane</keyword>
<organism evidence="10 11">
    <name type="scientific">Citricoccus zhacaiensis</name>
    <dbReference type="NCBI Taxonomy" id="489142"/>
    <lineage>
        <taxon>Bacteria</taxon>
        <taxon>Bacillati</taxon>
        <taxon>Actinomycetota</taxon>
        <taxon>Actinomycetes</taxon>
        <taxon>Micrococcales</taxon>
        <taxon>Micrococcaceae</taxon>
        <taxon>Citricoccus</taxon>
    </lineage>
</organism>
<proteinExistence type="inferred from homology"/>
<evidence type="ECO:0000256" key="8">
    <source>
        <dbReference type="SAM" id="MobiDB-lite"/>
    </source>
</evidence>
<dbReference type="RefSeq" id="WP_188807130.1">
    <property type="nucleotide sequence ID" value="NZ_BAAAOU010000017.1"/>
</dbReference>
<evidence type="ECO:0000256" key="6">
    <source>
        <dbReference type="ARBA" id="ARBA00023136"/>
    </source>
</evidence>
<feature type="transmembrane region" description="Helical" evidence="9">
    <location>
        <begin position="97"/>
        <end position="118"/>
    </location>
</feature>
<feature type="transmembrane region" description="Helical" evidence="9">
    <location>
        <begin position="322"/>
        <end position="339"/>
    </location>
</feature>
<keyword evidence="6 9" id="KW-0472">Membrane</keyword>
<accession>A0ABQ2MCN0</accession>
<evidence type="ECO:0000256" key="4">
    <source>
        <dbReference type="ARBA" id="ARBA00022692"/>
    </source>
</evidence>
<feature type="transmembrane region" description="Helical" evidence="9">
    <location>
        <begin position="473"/>
        <end position="493"/>
    </location>
</feature>
<dbReference type="Pfam" id="PF00939">
    <property type="entry name" value="Na_sulph_symp"/>
    <property type="match status" value="1"/>
</dbReference>
<dbReference type="EMBL" id="BMLQ01000012">
    <property type="protein sequence ID" value="GGO49571.1"/>
    <property type="molecule type" value="Genomic_DNA"/>
</dbReference>
<feature type="transmembrane region" description="Helical" evidence="9">
    <location>
        <begin position="74"/>
        <end position="91"/>
    </location>
</feature>
<sequence>MSTTRTIAPKSATKTKDKKPRGNSAKLIGGLLGPALFLVLISIPDLGGMGTTAQSVLAITAWVATWWIAETVPLAATALIPLILFPIFGVAERNDVIASYANDIIFLFLGGFIIAAALEKVNLHRRIALKIINVMGTNPARLVLGFMLATMFVSLWISNTATTMMMIPIALSILSQFHFNESEEENRKVRILEKALIFGTAYAATAGGMGTLISGTPTPIFAAQSMEVADTEIGFAQYMLFGIPAALISTILIWLYLTRIQFKVGHHPVPGAKEVIHRELHALGKMSRNEILVLITSATIAFMWVTRTFLWSNLIPQISDGIISAVGILLLFLLPSTDGGRILTWKDTSKVPWDVLLLFGGGLAIALGFEESGLSEWFGNSLGILEGAPPVIVIFVGVLLVLFLTEITSNTATATLLIPVFAVVADAVGMDPVPLMLAAALGANFAFMLPVATPPNAIAFGTGKVTIREMVGAGFWLNILHAFYVTAIIMLWFPVVF</sequence>
<dbReference type="NCBIfam" id="TIGR00785">
    <property type="entry name" value="dass"/>
    <property type="match status" value="1"/>
</dbReference>
<evidence type="ECO:0000256" key="3">
    <source>
        <dbReference type="ARBA" id="ARBA00020150"/>
    </source>
</evidence>
<comment type="subcellular location">
    <subcellularLocation>
        <location evidence="1">Membrane</location>
        <topology evidence="1">Multi-pass membrane protein</topology>
    </subcellularLocation>
</comment>
<evidence type="ECO:0000313" key="10">
    <source>
        <dbReference type="EMBL" id="GGO49571.1"/>
    </source>
</evidence>
<dbReference type="PANTHER" id="PTHR10283:SF82">
    <property type="entry name" value="SOLUTE CARRIER FAMILY 13 MEMBER 2"/>
    <property type="match status" value="1"/>
</dbReference>